<gene>
    <name evidence="2" type="ORF">B0H65DRAFT_85554</name>
</gene>
<name>A0AAE0JJY6_9PEZI</name>
<dbReference type="Proteomes" id="UP001278500">
    <property type="component" value="Unassembled WGS sequence"/>
</dbReference>
<dbReference type="GeneID" id="87868643"/>
<dbReference type="AlphaFoldDB" id="A0AAE0JJY6"/>
<evidence type="ECO:0000313" key="2">
    <source>
        <dbReference type="EMBL" id="KAK3350367.1"/>
    </source>
</evidence>
<feature type="compositionally biased region" description="Low complexity" evidence="1">
    <location>
        <begin position="149"/>
        <end position="166"/>
    </location>
</feature>
<reference evidence="2" key="2">
    <citation type="submission" date="2023-06" db="EMBL/GenBank/DDBJ databases">
        <authorList>
            <consortium name="Lawrence Berkeley National Laboratory"/>
            <person name="Haridas S."/>
            <person name="Hensen N."/>
            <person name="Bonometti L."/>
            <person name="Westerberg I."/>
            <person name="Brannstrom I.O."/>
            <person name="Guillou S."/>
            <person name="Cros-Aarteil S."/>
            <person name="Calhoun S."/>
            <person name="Kuo A."/>
            <person name="Mondo S."/>
            <person name="Pangilinan J."/>
            <person name="Riley R."/>
            <person name="Labutti K."/>
            <person name="Andreopoulos B."/>
            <person name="Lipzen A."/>
            <person name="Chen C."/>
            <person name="Yanf M."/>
            <person name="Daum C."/>
            <person name="Ng V."/>
            <person name="Clum A."/>
            <person name="Steindorff A."/>
            <person name="Ohm R."/>
            <person name="Martin F."/>
            <person name="Silar P."/>
            <person name="Natvig D."/>
            <person name="Lalanne C."/>
            <person name="Gautier V."/>
            <person name="Ament-Velasquez S.L."/>
            <person name="Kruys A."/>
            <person name="Hutchinson M.I."/>
            <person name="Powell A.J."/>
            <person name="Barry K."/>
            <person name="Miller A.N."/>
            <person name="Grigoriev I.V."/>
            <person name="Debuchy R."/>
            <person name="Gladieux P."/>
            <person name="Thoren M.H."/>
            <person name="Johannesson H."/>
        </authorList>
    </citation>
    <scope>NUCLEOTIDE SEQUENCE</scope>
    <source>
        <strain evidence="2">CBS 560.94</strain>
    </source>
</reference>
<dbReference type="RefSeq" id="XP_062683662.1">
    <property type="nucleotide sequence ID" value="XM_062831489.1"/>
</dbReference>
<feature type="region of interest" description="Disordered" evidence="1">
    <location>
        <begin position="71"/>
        <end position="196"/>
    </location>
</feature>
<evidence type="ECO:0000256" key="1">
    <source>
        <dbReference type="SAM" id="MobiDB-lite"/>
    </source>
</evidence>
<proteinExistence type="predicted"/>
<reference evidence="2" key="1">
    <citation type="journal article" date="2023" name="Mol. Phylogenet. Evol.">
        <title>Genome-scale phylogeny and comparative genomics of the fungal order Sordariales.</title>
        <authorList>
            <person name="Hensen N."/>
            <person name="Bonometti L."/>
            <person name="Westerberg I."/>
            <person name="Brannstrom I.O."/>
            <person name="Guillou S."/>
            <person name="Cros-Aarteil S."/>
            <person name="Calhoun S."/>
            <person name="Haridas S."/>
            <person name="Kuo A."/>
            <person name="Mondo S."/>
            <person name="Pangilinan J."/>
            <person name="Riley R."/>
            <person name="LaButti K."/>
            <person name="Andreopoulos B."/>
            <person name="Lipzen A."/>
            <person name="Chen C."/>
            <person name="Yan M."/>
            <person name="Daum C."/>
            <person name="Ng V."/>
            <person name="Clum A."/>
            <person name="Steindorff A."/>
            <person name="Ohm R.A."/>
            <person name="Martin F."/>
            <person name="Silar P."/>
            <person name="Natvig D.O."/>
            <person name="Lalanne C."/>
            <person name="Gautier V."/>
            <person name="Ament-Velasquez S.L."/>
            <person name="Kruys A."/>
            <person name="Hutchinson M.I."/>
            <person name="Powell A.J."/>
            <person name="Barry K."/>
            <person name="Miller A.N."/>
            <person name="Grigoriev I.V."/>
            <person name="Debuchy R."/>
            <person name="Gladieux P."/>
            <person name="Hiltunen Thoren M."/>
            <person name="Johannesson H."/>
        </authorList>
    </citation>
    <scope>NUCLEOTIDE SEQUENCE</scope>
    <source>
        <strain evidence="2">CBS 560.94</strain>
    </source>
</reference>
<accession>A0AAE0JJY6</accession>
<dbReference type="EMBL" id="JAUEPP010000002">
    <property type="protein sequence ID" value="KAK3350367.1"/>
    <property type="molecule type" value="Genomic_DNA"/>
</dbReference>
<evidence type="ECO:0000313" key="3">
    <source>
        <dbReference type="Proteomes" id="UP001278500"/>
    </source>
</evidence>
<keyword evidence="3" id="KW-1185">Reference proteome</keyword>
<comment type="caution">
    <text evidence="2">The sequence shown here is derived from an EMBL/GenBank/DDBJ whole genome shotgun (WGS) entry which is preliminary data.</text>
</comment>
<feature type="compositionally biased region" description="Basic and acidic residues" evidence="1">
    <location>
        <begin position="76"/>
        <end position="138"/>
    </location>
</feature>
<protein>
    <submittedName>
        <fullName evidence="2">Uncharacterized protein</fullName>
    </submittedName>
</protein>
<organism evidence="2 3">
    <name type="scientific">Neurospora tetraspora</name>
    <dbReference type="NCBI Taxonomy" id="94610"/>
    <lineage>
        <taxon>Eukaryota</taxon>
        <taxon>Fungi</taxon>
        <taxon>Dikarya</taxon>
        <taxon>Ascomycota</taxon>
        <taxon>Pezizomycotina</taxon>
        <taxon>Sordariomycetes</taxon>
        <taxon>Sordariomycetidae</taxon>
        <taxon>Sordariales</taxon>
        <taxon>Sordariaceae</taxon>
        <taxon>Neurospora</taxon>
    </lineage>
</organism>
<sequence>MLASRTGASILRSAVRQPMGNQLALTRSVGQRGYATLGNVHKASDRTWLLTSLGISLPIGFYLVTNGSAKKKSVGHGKEHEGYKSHDEHKEEQASGNQTDDKEKLKETSSDNKNTEFKTDDESSPKQSNQRDRLKDDESAGDMGTVSEGSSDAGPSKPAAPSAESSSEPKDSKSSKSGLPDSLPGASSTEKAIGRE</sequence>